<organism evidence="1 2">
    <name type="scientific">Lentinus brumalis</name>
    <dbReference type="NCBI Taxonomy" id="2498619"/>
    <lineage>
        <taxon>Eukaryota</taxon>
        <taxon>Fungi</taxon>
        <taxon>Dikarya</taxon>
        <taxon>Basidiomycota</taxon>
        <taxon>Agaricomycotina</taxon>
        <taxon>Agaricomycetes</taxon>
        <taxon>Polyporales</taxon>
        <taxon>Polyporaceae</taxon>
        <taxon>Lentinus</taxon>
    </lineage>
</organism>
<sequence>MKEQGRVQVRRCEPQGCGNRSRSARNGVSAGGCPLATCWQISHRNCHRLSDRCTTKCTSQQIGRDARYRGELGLGLTWKQGWRAPESRGASAPCHNGLAAEAAAPGQAGCPLPSTDSV</sequence>
<reference evidence="1 2" key="1">
    <citation type="journal article" date="2018" name="Biotechnol. Biofuels">
        <title>Integrative visual omics of the white-rot fungus Polyporus brumalis exposes the biotechnological potential of its oxidative enzymes for delignifying raw plant biomass.</title>
        <authorList>
            <person name="Miyauchi S."/>
            <person name="Rancon A."/>
            <person name="Drula E."/>
            <person name="Hage H."/>
            <person name="Chaduli D."/>
            <person name="Favel A."/>
            <person name="Grisel S."/>
            <person name="Henrissat B."/>
            <person name="Herpoel-Gimbert I."/>
            <person name="Ruiz-Duenas F.J."/>
            <person name="Chevret D."/>
            <person name="Hainaut M."/>
            <person name="Lin J."/>
            <person name="Wang M."/>
            <person name="Pangilinan J."/>
            <person name="Lipzen A."/>
            <person name="Lesage-Meessen L."/>
            <person name="Navarro D."/>
            <person name="Riley R."/>
            <person name="Grigoriev I.V."/>
            <person name="Zhou S."/>
            <person name="Raouche S."/>
            <person name="Rosso M.N."/>
        </authorList>
    </citation>
    <scope>NUCLEOTIDE SEQUENCE [LARGE SCALE GENOMIC DNA]</scope>
    <source>
        <strain evidence="1 2">BRFM 1820</strain>
    </source>
</reference>
<proteinExistence type="predicted"/>
<accession>A0A371DND1</accession>
<dbReference type="Proteomes" id="UP000256964">
    <property type="component" value="Unassembled WGS sequence"/>
</dbReference>
<dbReference type="AlphaFoldDB" id="A0A371DND1"/>
<protein>
    <submittedName>
        <fullName evidence="1">Uncharacterized protein</fullName>
    </submittedName>
</protein>
<name>A0A371DND1_9APHY</name>
<evidence type="ECO:0000313" key="2">
    <source>
        <dbReference type="Proteomes" id="UP000256964"/>
    </source>
</evidence>
<gene>
    <name evidence="1" type="ORF">OH76DRAFT_1055983</name>
</gene>
<keyword evidence="2" id="KW-1185">Reference proteome</keyword>
<evidence type="ECO:0000313" key="1">
    <source>
        <dbReference type="EMBL" id="RDX54002.1"/>
    </source>
</evidence>
<dbReference type="EMBL" id="KZ857385">
    <property type="protein sequence ID" value="RDX54002.1"/>
    <property type="molecule type" value="Genomic_DNA"/>
</dbReference>